<dbReference type="Gene3D" id="4.10.1000.10">
    <property type="entry name" value="Zinc finger, CCCH-type"/>
    <property type="match status" value="1"/>
</dbReference>
<evidence type="ECO:0000256" key="5">
    <source>
        <dbReference type="PROSITE-ProRule" id="PRU00723"/>
    </source>
</evidence>
<dbReference type="Proteomes" id="UP000000561">
    <property type="component" value="Chromosome 3"/>
</dbReference>
<sequence length="409" mass="46261">MDPSAPSFRSLCKDADASAFAPPTKLKSFLPPQIQHDSAPIKSEQDVLDTHRTWSKDELPSYQHFQEEIRRFRWLSLNQVMPSYQQLPPPQLSWSESDHGVHQHWSWLNDSAPLSSSTVCELKSNSTGLETISSPQVVVAPRGRFQPHIQQTMDFIPTQRCSSSFELQQTYSSRPQKQPGARPLTHHHSAIPGLSFVRESSSYTSNVSASLNPHNKMQFDAQPAICAEAWHQLSPPSASLKLLATFANRSDFAHQLEAHHNSQHKQAASAGHSFFPADTYVPVLTSRSRKASNDRTEHTRGPSAFNAKEKLYKTEICRNWEEKGFCYYGDRCQFAHGEHELRQVPRNPLWKTKPCKRFKLWVAGSQTLTSIQWLLTSCLVMNRARIFKATDRANLPSVAGKLSVARRHG</sequence>
<feature type="zinc finger region" description="C3H1-type" evidence="5">
    <location>
        <begin position="311"/>
        <end position="339"/>
    </location>
</feature>
<dbReference type="RefSeq" id="XP_011387634.1">
    <property type="nucleotide sequence ID" value="XM_011389332.1"/>
</dbReference>
<dbReference type="OrthoDB" id="410307at2759"/>
<keyword evidence="2" id="KW-0677">Repeat</keyword>
<dbReference type="InParanoid" id="A0A0D1E2Z1"/>
<gene>
    <name evidence="7" type="ORF">UMAG_01649</name>
</gene>
<dbReference type="KEGG" id="uma:UMAG_01649"/>
<dbReference type="PANTHER" id="PTHR12547">
    <property type="entry name" value="CCCH ZINC FINGER/TIS11-RELATED"/>
    <property type="match status" value="1"/>
</dbReference>
<feature type="domain" description="C3H1-type" evidence="6">
    <location>
        <begin position="311"/>
        <end position="339"/>
    </location>
</feature>
<evidence type="ECO:0000313" key="7">
    <source>
        <dbReference type="EMBL" id="KIS70474.1"/>
    </source>
</evidence>
<dbReference type="FunFam" id="4.10.1000.10:FF:000001">
    <property type="entry name" value="zinc finger CCCH domain-containing protein 15-like"/>
    <property type="match status" value="1"/>
</dbReference>
<dbReference type="VEuPathDB" id="FungiDB:UMAG_01649"/>
<accession>A0A0D1E2Z1</accession>
<evidence type="ECO:0000259" key="6">
    <source>
        <dbReference type="PROSITE" id="PS50103"/>
    </source>
</evidence>
<dbReference type="SMART" id="SM00356">
    <property type="entry name" value="ZnF_C3H1"/>
    <property type="match status" value="1"/>
</dbReference>
<dbReference type="InterPro" id="IPR000571">
    <property type="entry name" value="Znf_CCCH"/>
</dbReference>
<reference evidence="7 8" key="1">
    <citation type="journal article" date="2006" name="Nature">
        <title>Insights from the genome of the biotrophic fungal plant pathogen Ustilago maydis.</title>
        <authorList>
            <person name="Kamper J."/>
            <person name="Kahmann R."/>
            <person name="Bolker M."/>
            <person name="Ma L.J."/>
            <person name="Brefort T."/>
            <person name="Saville B.J."/>
            <person name="Banuett F."/>
            <person name="Kronstad J.W."/>
            <person name="Gold S.E."/>
            <person name="Muller O."/>
            <person name="Perlin M.H."/>
            <person name="Wosten H.A."/>
            <person name="de Vries R."/>
            <person name="Ruiz-Herrera J."/>
            <person name="Reynaga-Pena C.G."/>
            <person name="Snetselaar K."/>
            <person name="McCann M."/>
            <person name="Perez-Martin J."/>
            <person name="Feldbrugge M."/>
            <person name="Basse C.W."/>
            <person name="Steinberg G."/>
            <person name="Ibeas J.I."/>
            <person name="Holloman W."/>
            <person name="Guzman P."/>
            <person name="Farman M."/>
            <person name="Stajich J.E."/>
            <person name="Sentandreu R."/>
            <person name="Gonzalez-Prieto J.M."/>
            <person name="Kennell J.C."/>
            <person name="Molina L."/>
            <person name="Schirawski J."/>
            <person name="Mendoza-Mendoza A."/>
            <person name="Greilinger D."/>
            <person name="Munch K."/>
            <person name="Rossel N."/>
            <person name="Scherer M."/>
            <person name="Vranes M."/>
            <person name="Ladendorf O."/>
            <person name="Vincon V."/>
            <person name="Fuchs U."/>
            <person name="Sandrock B."/>
            <person name="Meng S."/>
            <person name="Ho E.C."/>
            <person name="Cahill M.J."/>
            <person name="Boyce K.J."/>
            <person name="Klose J."/>
            <person name="Klosterman S.J."/>
            <person name="Deelstra H.J."/>
            <person name="Ortiz-Castellanos L."/>
            <person name="Li W."/>
            <person name="Sanchez-Alonso P."/>
            <person name="Schreier P.H."/>
            <person name="Hauser-Hahn I."/>
            <person name="Vaupel M."/>
            <person name="Koopmann E."/>
            <person name="Friedrich G."/>
            <person name="Voss H."/>
            <person name="Schluter T."/>
            <person name="Margolis J."/>
            <person name="Platt D."/>
            <person name="Swimmer C."/>
            <person name="Gnirke A."/>
            <person name="Chen F."/>
            <person name="Vysotskaia V."/>
            <person name="Mannhaupt G."/>
            <person name="Guldener U."/>
            <person name="Munsterkotter M."/>
            <person name="Haase D."/>
            <person name="Oesterheld M."/>
            <person name="Mewes H.W."/>
            <person name="Mauceli E.W."/>
            <person name="DeCaprio D."/>
            <person name="Wade C.M."/>
            <person name="Butler J."/>
            <person name="Young S."/>
            <person name="Jaffe D.B."/>
            <person name="Calvo S."/>
            <person name="Nusbaum C."/>
            <person name="Galagan J."/>
            <person name="Birren B.W."/>
        </authorList>
    </citation>
    <scope>NUCLEOTIDE SEQUENCE [LARGE SCALE GENOMIC DNA]</scope>
    <source>
        <strain evidence="8">DSM 14603 / FGSC 9021 / UM521</strain>
    </source>
</reference>
<name>A0A0D1E2Z1_MYCMD</name>
<dbReference type="GO" id="GO:0003729">
    <property type="term" value="F:mRNA binding"/>
    <property type="evidence" value="ECO:0007669"/>
    <property type="project" value="InterPro"/>
</dbReference>
<dbReference type="InterPro" id="IPR036855">
    <property type="entry name" value="Znf_CCCH_sf"/>
</dbReference>
<dbReference type="GeneID" id="23562580"/>
<keyword evidence="8" id="KW-1185">Reference proteome</keyword>
<dbReference type="SUPFAM" id="SSF90229">
    <property type="entry name" value="CCCH zinc finger"/>
    <property type="match status" value="1"/>
</dbReference>
<protein>
    <recommendedName>
        <fullName evidence="6">C3H1-type domain-containing protein</fullName>
    </recommendedName>
</protein>
<dbReference type="InterPro" id="IPR045877">
    <property type="entry name" value="ZFP36-like"/>
</dbReference>
<evidence type="ECO:0000256" key="2">
    <source>
        <dbReference type="ARBA" id="ARBA00022737"/>
    </source>
</evidence>
<keyword evidence="1 5" id="KW-0479">Metal-binding</keyword>
<dbReference type="Pfam" id="PF00642">
    <property type="entry name" value="zf-CCCH"/>
    <property type="match status" value="1"/>
</dbReference>
<dbReference type="PANTHER" id="PTHR12547:SF18">
    <property type="entry name" value="PROTEIN TIS11"/>
    <property type="match status" value="1"/>
</dbReference>
<keyword evidence="3 5" id="KW-0863">Zinc-finger</keyword>
<dbReference type="EMBL" id="CM003142">
    <property type="protein sequence ID" value="KIS70474.1"/>
    <property type="molecule type" value="Genomic_DNA"/>
</dbReference>
<organism evidence="7 8">
    <name type="scientific">Mycosarcoma maydis</name>
    <name type="common">Corn smut fungus</name>
    <name type="synonym">Ustilago maydis</name>
    <dbReference type="NCBI Taxonomy" id="5270"/>
    <lineage>
        <taxon>Eukaryota</taxon>
        <taxon>Fungi</taxon>
        <taxon>Dikarya</taxon>
        <taxon>Basidiomycota</taxon>
        <taxon>Ustilaginomycotina</taxon>
        <taxon>Ustilaginomycetes</taxon>
        <taxon>Ustilaginales</taxon>
        <taxon>Ustilaginaceae</taxon>
        <taxon>Mycosarcoma</taxon>
    </lineage>
</organism>
<proteinExistence type="predicted"/>
<evidence type="ECO:0000256" key="3">
    <source>
        <dbReference type="ARBA" id="ARBA00022771"/>
    </source>
</evidence>
<evidence type="ECO:0000256" key="4">
    <source>
        <dbReference type="ARBA" id="ARBA00022833"/>
    </source>
</evidence>
<keyword evidence="4 5" id="KW-0862">Zinc</keyword>
<dbReference type="eggNOG" id="KOG1677">
    <property type="taxonomic scope" value="Eukaryota"/>
</dbReference>
<evidence type="ECO:0000256" key="1">
    <source>
        <dbReference type="ARBA" id="ARBA00022723"/>
    </source>
</evidence>
<dbReference type="PROSITE" id="PS50103">
    <property type="entry name" value="ZF_C3H1"/>
    <property type="match status" value="1"/>
</dbReference>
<dbReference type="GO" id="GO:0008270">
    <property type="term" value="F:zinc ion binding"/>
    <property type="evidence" value="ECO:0007669"/>
    <property type="project" value="UniProtKB-KW"/>
</dbReference>
<dbReference type="AlphaFoldDB" id="A0A0D1E2Z1"/>
<dbReference type="STRING" id="237631.A0A0D1E2Z1"/>
<evidence type="ECO:0000313" key="8">
    <source>
        <dbReference type="Proteomes" id="UP000000561"/>
    </source>
</evidence>